<dbReference type="PANTHER" id="PTHR47184">
    <property type="entry name" value="PHOSPHATIDYLINOSITOL 3-AND 4-KINASE FAMILY PROTEIN-RELATED"/>
    <property type="match status" value="1"/>
</dbReference>
<dbReference type="Pfam" id="PF11935">
    <property type="entry name" value="SYMPK_PTA1_N"/>
    <property type="match status" value="1"/>
</dbReference>
<reference evidence="2" key="1">
    <citation type="submission" date="1999-12" db="EMBL/GenBank/DDBJ databases">
        <title>Genomic sequence for Arabidopsis thaliana BAC T22C5 from chromosome I.</title>
        <authorList>
            <person name="Chao Q."/>
            <person name="Brooks S."/>
            <person name="Buehler E."/>
            <person name="Johnson-Hopson C."/>
            <person name="Khan S."/>
            <person name="Kim C."/>
            <person name="Shinn P."/>
            <person name="Altafi H."/>
            <person name="Bei Q."/>
            <person name="Chin C."/>
            <person name="Chiou J."/>
            <person name="Choi E."/>
            <person name="Conn L."/>
            <person name="Conway A."/>
            <person name="Gonzales A."/>
            <person name="Hansen N."/>
            <person name="Howng B."/>
            <person name="Koo T."/>
            <person name="Lam B."/>
            <person name="Lee J."/>
            <person name="Lenz C."/>
            <person name="Li J."/>
            <person name="Liu A."/>
            <person name="Liu K."/>
            <person name="Liu S."/>
            <person name="Mukharsky N."/>
            <person name="Nguyen M."/>
            <person name="Palm C."/>
            <person name="Pham P."/>
            <person name="Sakano H."/>
            <person name="Schwartz J."/>
            <person name="Southwick A."/>
            <person name="Thaveri A."/>
            <person name="Toriumi M."/>
            <person name="Vaysberg M."/>
            <person name="Yu G."/>
            <person name="Federspiel N.A."/>
            <person name="Theologis A."/>
            <person name="Ecker J.R."/>
        </authorList>
    </citation>
    <scope>NUCLEOTIDE SEQUENCE</scope>
</reference>
<dbReference type="AlphaFoldDB" id="Q9SFZ9"/>
<name>Q9SFZ9_ARATH</name>
<accession>Q9SFZ9</accession>
<protein>
    <submittedName>
        <fullName evidence="2">T22C5.2</fullName>
    </submittedName>
</protein>
<dbReference type="Gene3D" id="1.25.10.10">
    <property type="entry name" value="Leucine-rich Repeat Variant"/>
    <property type="match status" value="1"/>
</dbReference>
<dbReference type="ExpressionAtlas" id="Q9SFZ9">
    <property type="expression patterns" value="baseline and differential"/>
</dbReference>
<dbReference type="PANTHER" id="PTHR47184:SF3">
    <property type="entry name" value="PHOSPHATIDYLINOSITOL 3-AND 4-KINASE FAMILY PROTEIN-RELATED"/>
    <property type="match status" value="1"/>
</dbReference>
<sequence>MAAPAAATARAQALSLLAAANNHGDLAVKLSSLRQVKEILLSLEPSLSAEIFPYLAELHLSREILVRKSLIEIIEEVGLRMLDHSYVLVSVLLVLSRDEDPTVAKKSISVGTTFFCTILEEMAMQVHTFSQFHHRGKVDRWCGELWTWMVKFKDTVFATALEPGCVGVKVLALKFMETFILLFTPDASDPEKASSEGSRHMFNISWLAGGHPILNPATLMSEANRTFGILVDFIQSANRLPGALTISVISWYVSESIPLCLCRYFSLYSS</sequence>
<evidence type="ECO:0000259" key="1">
    <source>
        <dbReference type="Pfam" id="PF11935"/>
    </source>
</evidence>
<reference evidence="2" key="3">
    <citation type="submission" date="2000-10" db="EMBL/GenBank/DDBJ databases">
        <authorList>
            <person name="Chao Q."/>
            <person name="Brooks S."/>
            <person name="Buehler E."/>
            <person name="Johnson-Hopson C."/>
            <person name="Khan S."/>
            <person name="Kim C."/>
            <person name="Shinn P."/>
            <person name="Altafi H."/>
            <person name="Bei B."/>
            <person name="Chin C."/>
            <person name="Chiou J."/>
            <person name="Choi E."/>
            <person name="Conn L."/>
            <person name="Conway A."/>
            <person name="Gonzalez A."/>
            <person name="Hansen N."/>
            <person name="Howing B."/>
            <person name="Koo T."/>
            <person name="Lam B."/>
            <person name="Lee J."/>
            <person name="Lenz C."/>
            <person name="Li J."/>
            <person name="Liu A."/>
            <person name="Liu J."/>
            <person name="Liu S."/>
            <person name="Mukharsky N."/>
            <person name="Nguyen M."/>
            <person name="Palm C."/>
            <person name="Pham P."/>
            <person name="Sakano H."/>
            <person name="Schwartz J."/>
            <person name="Southwick A."/>
            <person name="Thaveri A."/>
            <person name="Toriumi M."/>
            <person name="Vaysberg M."/>
            <person name="Yu G."/>
            <person name="Davis R."/>
            <person name="Federspiel N."/>
            <person name="Theologis A."/>
            <person name="Ecker J."/>
        </authorList>
    </citation>
    <scope>NUCLEOTIDE SEQUENCE</scope>
</reference>
<organism evidence="2">
    <name type="scientific">Arabidopsis thaliana</name>
    <name type="common">Mouse-ear cress</name>
    <dbReference type="NCBI Taxonomy" id="3702"/>
    <lineage>
        <taxon>Eukaryota</taxon>
        <taxon>Viridiplantae</taxon>
        <taxon>Streptophyta</taxon>
        <taxon>Embryophyta</taxon>
        <taxon>Tracheophyta</taxon>
        <taxon>Spermatophyta</taxon>
        <taxon>Magnoliopsida</taxon>
        <taxon>eudicotyledons</taxon>
        <taxon>Gunneridae</taxon>
        <taxon>Pentapetalae</taxon>
        <taxon>rosids</taxon>
        <taxon>malvids</taxon>
        <taxon>Brassicales</taxon>
        <taxon>Brassicaceae</taxon>
        <taxon>Camelineae</taxon>
        <taxon>Arabidopsis</taxon>
    </lineage>
</organism>
<dbReference type="EMBL" id="AC012375">
    <property type="protein sequence ID" value="AAF24938.1"/>
    <property type="molecule type" value="Genomic_DNA"/>
</dbReference>
<feature type="domain" description="Symplekin/Pta1 N-terminal" evidence="1">
    <location>
        <begin position="100"/>
        <end position="250"/>
    </location>
</feature>
<evidence type="ECO:0000313" key="2">
    <source>
        <dbReference type="EMBL" id="AAF24938.1"/>
    </source>
</evidence>
<dbReference type="InterPro" id="IPR011989">
    <property type="entry name" value="ARM-like"/>
</dbReference>
<reference key="2">
    <citation type="journal article" date="2000" name="Nature">
        <title>Sequence and analysis of chromosome 1 of the plant Arabidopsis thaliana.</title>
        <authorList>
            <person name="Theologis A."/>
            <person name="Ecker J.R."/>
            <person name="Palm C.J."/>
            <person name="Federspiel N.A."/>
            <person name="Kaul S."/>
            <person name="White O."/>
            <person name="Alonso J."/>
            <person name="Altafi H."/>
            <person name="Araujo R."/>
            <person name="Bowman C.L."/>
            <person name="Brooks S.Y."/>
            <person name="Buehler E."/>
            <person name="Chan A."/>
            <person name="Chao Q."/>
            <person name="Chen H."/>
            <person name="Cheuk R.F."/>
            <person name="Chin C.W."/>
            <person name="Chung M.K."/>
            <person name="Conn L."/>
            <person name="Conway A.B."/>
            <person name="Conway A.R."/>
            <person name="Creasy T.H."/>
            <person name="Dewar K."/>
            <person name="Dunn P."/>
            <person name="Etgu P."/>
            <person name="Feldblyum T.V."/>
            <person name="Feng J."/>
            <person name="Fong B."/>
            <person name="Fujii C.Y."/>
            <person name="Gill J.E."/>
            <person name="Goldsmith A.D."/>
            <person name="Haas B."/>
            <person name="Hansen N.F."/>
            <person name="Hughes B."/>
            <person name="Huizar L."/>
            <person name="Hunter J.L."/>
            <person name="Jenkins J."/>
            <person name="Johnson-Hopson C."/>
            <person name="Khan S."/>
            <person name="Khaykin E."/>
            <person name="Kim C.J."/>
            <person name="Koo H.L."/>
            <person name="Kremenetskaia I."/>
            <person name="Kurtz D.B."/>
            <person name="Kwan A."/>
            <person name="Lam B."/>
            <person name="Langin-Hooper S."/>
            <person name="Lee A."/>
            <person name="Lee J.M."/>
            <person name="Lenz C.A."/>
            <person name="Li J.H."/>
            <person name="Li Y."/>
            <person name="Lin X."/>
            <person name="Liu S.X."/>
            <person name="Liu Z.A."/>
            <person name="Luros J.S."/>
            <person name="Maiti R."/>
            <person name="Marziali A."/>
            <person name="Militscher J."/>
            <person name="Miranda M."/>
            <person name="Nguyen M."/>
            <person name="Nierman W.C."/>
            <person name="Osborne B.I."/>
            <person name="Pai G."/>
            <person name="Peterson J."/>
            <person name="Pham P.K."/>
            <person name="Rizzo M."/>
            <person name="Rooney T."/>
            <person name="Rowley D."/>
            <person name="Sakano H."/>
            <person name="Salzberg S.L."/>
            <person name="Schwartz J.R."/>
            <person name="Shinn P."/>
            <person name="Southwick A.M."/>
            <person name="Sun H."/>
            <person name="Tallon L.J."/>
            <person name="Tambunga G."/>
            <person name="Toriumi M.J."/>
            <person name="Town C.D."/>
            <person name="Utterback T."/>
            <person name="Van Aken S."/>
            <person name="Vaysberg M."/>
            <person name="Vysotskaia V.S."/>
            <person name="Walker M."/>
            <person name="Wu D."/>
            <person name="Yu G."/>
            <person name="Fraser C.M."/>
            <person name="Venter J.C."/>
            <person name="Davis R.W."/>
        </authorList>
    </citation>
    <scope>NUCLEOTIDE SEQUENCE [LARGE SCALE GENOMIC DNA]</scope>
    <source>
        <strain>cv. Columbia</strain>
    </source>
</reference>
<proteinExistence type="predicted"/>
<dbReference type="InterPro" id="IPR032460">
    <property type="entry name" value="Symplekin/Pta1_N"/>
</dbReference>